<dbReference type="GO" id="GO:0005886">
    <property type="term" value="C:plasma membrane"/>
    <property type="evidence" value="ECO:0007669"/>
    <property type="project" value="TreeGrafter"/>
</dbReference>
<feature type="transmembrane region" description="Helical" evidence="7">
    <location>
        <begin position="414"/>
        <end position="437"/>
    </location>
</feature>
<evidence type="ECO:0000256" key="4">
    <source>
        <dbReference type="ARBA" id="ARBA00022989"/>
    </source>
</evidence>
<comment type="subcellular location">
    <subcellularLocation>
        <location evidence="1">Membrane</location>
        <topology evidence="1">Multi-pass membrane protein</topology>
    </subcellularLocation>
</comment>
<dbReference type="GO" id="GO:0032153">
    <property type="term" value="C:cell division site"/>
    <property type="evidence" value="ECO:0007669"/>
    <property type="project" value="TreeGrafter"/>
</dbReference>
<feature type="transmembrane region" description="Helical" evidence="7">
    <location>
        <begin position="77"/>
        <end position="97"/>
    </location>
</feature>
<evidence type="ECO:0000256" key="6">
    <source>
        <dbReference type="SAM" id="MobiDB-lite"/>
    </source>
</evidence>
<organism evidence="8 9">
    <name type="scientific">Eubacterium ramulus ATCC 29099</name>
    <dbReference type="NCBI Taxonomy" id="1256908"/>
    <lineage>
        <taxon>Bacteria</taxon>
        <taxon>Bacillati</taxon>
        <taxon>Bacillota</taxon>
        <taxon>Clostridia</taxon>
        <taxon>Eubacteriales</taxon>
        <taxon>Eubacteriaceae</taxon>
        <taxon>Eubacterium</taxon>
    </lineage>
</organism>
<gene>
    <name evidence="8" type="ORF">HMPREF0373_01535</name>
</gene>
<dbReference type="Pfam" id="PF01098">
    <property type="entry name" value="FTSW_RODA_SPOVE"/>
    <property type="match status" value="1"/>
</dbReference>
<feature type="transmembrane region" description="Helical" evidence="7">
    <location>
        <begin position="199"/>
        <end position="216"/>
    </location>
</feature>
<accession>U2R8I6</accession>
<feature type="transmembrane region" description="Helical" evidence="7">
    <location>
        <begin position="131"/>
        <end position="149"/>
    </location>
</feature>
<dbReference type="EMBL" id="AWVJ01000092">
    <property type="protein sequence ID" value="ERK46987.1"/>
    <property type="molecule type" value="Genomic_DNA"/>
</dbReference>
<dbReference type="GO" id="GO:0008360">
    <property type="term" value="P:regulation of cell shape"/>
    <property type="evidence" value="ECO:0007669"/>
    <property type="project" value="UniProtKB-KW"/>
</dbReference>
<dbReference type="AlphaFoldDB" id="U2R8I6"/>
<evidence type="ECO:0000256" key="1">
    <source>
        <dbReference type="ARBA" id="ARBA00004141"/>
    </source>
</evidence>
<name>U2R8I6_EUBRA</name>
<dbReference type="PANTHER" id="PTHR30474">
    <property type="entry name" value="CELL CYCLE PROTEIN"/>
    <property type="match status" value="1"/>
</dbReference>
<dbReference type="Proteomes" id="UP000016608">
    <property type="component" value="Unassembled WGS sequence"/>
</dbReference>
<dbReference type="PANTHER" id="PTHR30474:SF3">
    <property type="entry name" value="PEPTIDOGLYCAN GLYCOSYLTRANSFERASE RODA"/>
    <property type="match status" value="1"/>
</dbReference>
<feature type="transmembrane region" description="Helical" evidence="7">
    <location>
        <begin position="381"/>
        <end position="402"/>
    </location>
</feature>
<keyword evidence="5 7" id="KW-0472">Membrane</keyword>
<proteinExistence type="predicted"/>
<dbReference type="HOGENOM" id="CLU_029243_3_0_9"/>
<feature type="transmembrane region" description="Helical" evidence="7">
    <location>
        <begin position="51"/>
        <end position="71"/>
    </location>
</feature>
<evidence type="ECO:0000256" key="2">
    <source>
        <dbReference type="ARBA" id="ARBA00022692"/>
    </source>
</evidence>
<keyword evidence="4 7" id="KW-1133">Transmembrane helix</keyword>
<dbReference type="InterPro" id="IPR001182">
    <property type="entry name" value="FtsW/RodA"/>
</dbReference>
<feature type="transmembrane region" description="Helical" evidence="7">
    <location>
        <begin position="348"/>
        <end position="369"/>
    </location>
</feature>
<evidence type="ECO:0000256" key="7">
    <source>
        <dbReference type="SAM" id="Phobius"/>
    </source>
</evidence>
<dbReference type="GO" id="GO:0015648">
    <property type="term" value="F:lipid-linked peptidoglycan transporter activity"/>
    <property type="evidence" value="ECO:0007669"/>
    <property type="project" value="TreeGrafter"/>
</dbReference>
<dbReference type="GO" id="GO:0051301">
    <property type="term" value="P:cell division"/>
    <property type="evidence" value="ECO:0007669"/>
    <property type="project" value="InterPro"/>
</dbReference>
<reference evidence="8 9" key="1">
    <citation type="submission" date="2013-06" db="EMBL/GenBank/DDBJ databases">
        <authorList>
            <person name="Weinstock G."/>
            <person name="Sodergren E."/>
            <person name="Lobos E.A."/>
            <person name="Fulton L."/>
            <person name="Fulton R."/>
            <person name="Courtney L."/>
            <person name="Fronick C."/>
            <person name="O'Laughlin M."/>
            <person name="Godfrey J."/>
            <person name="Wilson R.M."/>
            <person name="Miner T."/>
            <person name="Farmer C."/>
            <person name="Delehaunty K."/>
            <person name="Cordes M."/>
            <person name="Minx P."/>
            <person name="Tomlinson C."/>
            <person name="Chen J."/>
            <person name="Wollam A."/>
            <person name="Pepin K.H."/>
            <person name="Bhonagiri V."/>
            <person name="Zhang X."/>
            <person name="Warren W."/>
            <person name="Mitreva M."/>
            <person name="Mardis E.R."/>
            <person name="Wilson R.K."/>
        </authorList>
    </citation>
    <scope>NUCLEOTIDE SEQUENCE [LARGE SCALE GENOMIC DNA]</scope>
    <source>
        <strain evidence="8 9">ATCC 29099</strain>
    </source>
</reference>
<dbReference type="eggNOG" id="COG0772">
    <property type="taxonomic scope" value="Bacteria"/>
</dbReference>
<evidence type="ECO:0000256" key="3">
    <source>
        <dbReference type="ARBA" id="ARBA00022960"/>
    </source>
</evidence>
<evidence type="ECO:0000256" key="5">
    <source>
        <dbReference type="ARBA" id="ARBA00023136"/>
    </source>
</evidence>
<sequence>MLIRKKGEDMIHLITELSKYVMIILFAIYTWYSYVVLAVRNEERQKRMYKTQTTCMFLIHLDAFMVLFAVTKELKVLIFYGAQVLFVLFLFLIYRIVYKKAARLVINHMCMLMLIGFIILTRLNFDNAVRQFEIAVAAAVVSAFVPMLVRKLKFLRKFTWFYCAVGVVALGIVLVMGKMSGGAHLSFTVAGVTLQPSEFVKIIFVFFVACMLYEATDFRQVCITTIAAAVHVGILVLSTDLGAALIFFLTYVVMLYVATRKPSYFFGGLGVGCLAALVGSKLFSHVRVRIEAWKDPFASIHGGGWQVAQALFAIGTGGWFGLGLYQGMPDKIPLGASDFVFASISEEMGGAFAVCIVLVCFSCFLMFLNIAMQIKDQFYKLIALGLGCVYGVQVFLNVGGVIKFIPSTGLTLPLVSYGGSSILCTIVMFAIIQGLYIMRQDEEGELNEQKNRGRKQKKNDRTKKNSSRKPKNKSGQTGYRGHESGSERNGTSSQFNEEIEEIW</sequence>
<evidence type="ECO:0000313" key="9">
    <source>
        <dbReference type="Proteomes" id="UP000016608"/>
    </source>
</evidence>
<feature type="transmembrane region" description="Helical" evidence="7">
    <location>
        <begin position="161"/>
        <end position="179"/>
    </location>
</feature>
<feature type="compositionally biased region" description="Polar residues" evidence="6">
    <location>
        <begin position="487"/>
        <end position="496"/>
    </location>
</feature>
<feature type="transmembrane region" description="Helical" evidence="7">
    <location>
        <begin position="104"/>
        <end position="125"/>
    </location>
</feature>
<feature type="transmembrane region" description="Helical" evidence="7">
    <location>
        <begin position="20"/>
        <end position="39"/>
    </location>
</feature>
<feature type="transmembrane region" description="Helical" evidence="7">
    <location>
        <begin position="228"/>
        <end position="258"/>
    </location>
</feature>
<comment type="caution">
    <text evidence="8">The sequence shown here is derived from an EMBL/GenBank/DDBJ whole genome shotgun (WGS) entry which is preliminary data.</text>
</comment>
<keyword evidence="3" id="KW-0133">Cell shape</keyword>
<feature type="transmembrane region" description="Helical" evidence="7">
    <location>
        <begin position="264"/>
        <end position="283"/>
    </location>
</feature>
<feature type="region of interest" description="Disordered" evidence="6">
    <location>
        <begin position="446"/>
        <end position="503"/>
    </location>
</feature>
<feature type="transmembrane region" description="Helical" evidence="7">
    <location>
        <begin position="304"/>
        <end position="328"/>
    </location>
</feature>
<feature type="compositionally biased region" description="Basic residues" evidence="6">
    <location>
        <begin position="452"/>
        <end position="472"/>
    </location>
</feature>
<dbReference type="PATRIC" id="fig|1256908.3.peg.1424"/>
<keyword evidence="9" id="KW-1185">Reference proteome</keyword>
<keyword evidence="2 7" id="KW-0812">Transmembrane</keyword>
<evidence type="ECO:0000313" key="8">
    <source>
        <dbReference type="EMBL" id="ERK46987.1"/>
    </source>
</evidence>
<protein>
    <submittedName>
        <fullName evidence="8">Cell cycle protein, FtsW/RodA/SpoVE family</fullName>
    </submittedName>
</protein>